<feature type="region of interest" description="Disordered" evidence="2">
    <location>
        <begin position="347"/>
        <end position="372"/>
    </location>
</feature>
<proteinExistence type="inferred from homology"/>
<dbReference type="GO" id="GO:0000056">
    <property type="term" value="P:ribosomal small subunit export from nucleus"/>
    <property type="evidence" value="ECO:0007669"/>
    <property type="project" value="TreeGrafter"/>
</dbReference>
<dbReference type="InterPro" id="IPR007307">
    <property type="entry name" value="Ltv1"/>
</dbReference>
<dbReference type="GO" id="GO:0005829">
    <property type="term" value="C:cytosol"/>
    <property type="evidence" value="ECO:0007669"/>
    <property type="project" value="TreeGrafter"/>
</dbReference>
<dbReference type="Pfam" id="PF04180">
    <property type="entry name" value="LTV"/>
    <property type="match status" value="2"/>
</dbReference>
<keyword evidence="4" id="KW-1185">Reference proteome</keyword>
<name>A0A9W8B5S2_9FUNG</name>
<feature type="compositionally biased region" description="Basic residues" evidence="2">
    <location>
        <begin position="462"/>
        <end position="473"/>
    </location>
</feature>
<dbReference type="OrthoDB" id="5852896at2759"/>
<feature type="compositionally biased region" description="Basic and acidic residues" evidence="2">
    <location>
        <begin position="425"/>
        <end position="439"/>
    </location>
</feature>
<feature type="compositionally biased region" description="Basic and acidic residues" evidence="2">
    <location>
        <begin position="452"/>
        <end position="461"/>
    </location>
</feature>
<reference evidence="3" key="1">
    <citation type="submission" date="2022-07" db="EMBL/GenBank/DDBJ databases">
        <title>Phylogenomic reconstructions and comparative analyses of Kickxellomycotina fungi.</title>
        <authorList>
            <person name="Reynolds N.K."/>
            <person name="Stajich J.E."/>
            <person name="Barry K."/>
            <person name="Grigoriev I.V."/>
            <person name="Crous P."/>
            <person name="Smith M.E."/>
        </authorList>
    </citation>
    <scope>NUCLEOTIDE SEQUENCE</scope>
    <source>
        <strain evidence="3">RSA 567</strain>
    </source>
</reference>
<comment type="similarity">
    <text evidence="1">Belongs to the LTV1 family.</text>
</comment>
<evidence type="ECO:0000313" key="4">
    <source>
        <dbReference type="Proteomes" id="UP001151582"/>
    </source>
</evidence>
<feature type="region of interest" description="Disordered" evidence="2">
    <location>
        <begin position="400"/>
        <end position="490"/>
    </location>
</feature>
<dbReference type="GO" id="GO:0005634">
    <property type="term" value="C:nucleus"/>
    <property type="evidence" value="ECO:0007669"/>
    <property type="project" value="TreeGrafter"/>
</dbReference>
<gene>
    <name evidence="3" type="primary">LTV1</name>
    <name evidence="3" type="ORF">H4R34_000904</name>
</gene>
<evidence type="ECO:0000313" key="3">
    <source>
        <dbReference type="EMBL" id="KAJ1984042.1"/>
    </source>
</evidence>
<dbReference type="EMBL" id="JANBQB010000032">
    <property type="protein sequence ID" value="KAJ1984042.1"/>
    <property type="molecule type" value="Genomic_DNA"/>
</dbReference>
<dbReference type="PANTHER" id="PTHR21531">
    <property type="entry name" value="LOW-TEMPERATURE VIABILITY PROTEIN LTV1-RELATED"/>
    <property type="match status" value="1"/>
</dbReference>
<feature type="region of interest" description="Disordered" evidence="2">
    <location>
        <begin position="39"/>
        <end position="69"/>
    </location>
</feature>
<organism evidence="3 4">
    <name type="scientific">Dimargaris verticillata</name>
    <dbReference type="NCBI Taxonomy" id="2761393"/>
    <lineage>
        <taxon>Eukaryota</taxon>
        <taxon>Fungi</taxon>
        <taxon>Fungi incertae sedis</taxon>
        <taxon>Zoopagomycota</taxon>
        <taxon>Kickxellomycotina</taxon>
        <taxon>Dimargaritomycetes</taxon>
        <taxon>Dimargaritales</taxon>
        <taxon>Dimargaritaceae</taxon>
        <taxon>Dimargaris</taxon>
    </lineage>
</organism>
<dbReference type="GO" id="GO:0030688">
    <property type="term" value="C:preribosome, small subunit precursor"/>
    <property type="evidence" value="ECO:0007669"/>
    <property type="project" value="TreeGrafter"/>
</dbReference>
<dbReference type="Proteomes" id="UP001151582">
    <property type="component" value="Unassembled WGS sequence"/>
</dbReference>
<sequence>MVKKGFIDRSSARHFQLVHRSQHDPLVNDSESSQKVFVEVNPKHISRTKQASTPTASEQPSEDAKSRAGQAALHGIYFDDREYDYMQHLKPIGTSTDGVLLTASSVEPKQAGITFIKDADTAFDSNDPSLLPPEALPSTEYRQVTAADQEAYPRGLLLDYDPEVRATLEALEDEDCVDEALDDDFFDLLDSTEPVEYTRDEEAEPMDEEQAFIWRVKQASQQRATAGSDSVSCGSDEDRRTMGTNFSMSSSAMFRNDKLTLLDDQFEQYEARYGLHSDDGSDDDSYGSSEEDVDPEVVAQRRMEHADFENILDEFLGKYEVKGSKLHVKLEGDTPLDRVDTLRHALVDDDSEGSVAQGSLRERQQPSQRDEYEVIHYQTTRKYGDDWDCESILSTYSNTENHPQLISEEPRRRIKLNSRTGMPSLEKDTATQEPDHDASESTAKVNRGAPRSKNETAEEKKQRKQAMKQQKQVRRQEKKATKASYHQQHLNSHLTRNEFAHQIPLP</sequence>
<evidence type="ECO:0000256" key="1">
    <source>
        <dbReference type="ARBA" id="ARBA00009078"/>
    </source>
</evidence>
<dbReference type="AlphaFoldDB" id="A0A9W8B5S2"/>
<dbReference type="PANTHER" id="PTHR21531:SF0">
    <property type="entry name" value="PROTEIN LTV1 HOMOLOG"/>
    <property type="match status" value="1"/>
</dbReference>
<dbReference type="GO" id="GO:0042274">
    <property type="term" value="P:ribosomal small subunit biogenesis"/>
    <property type="evidence" value="ECO:0007669"/>
    <property type="project" value="InterPro"/>
</dbReference>
<evidence type="ECO:0000256" key="2">
    <source>
        <dbReference type="SAM" id="MobiDB-lite"/>
    </source>
</evidence>
<accession>A0A9W8B5S2</accession>
<comment type="caution">
    <text evidence="3">The sequence shown here is derived from an EMBL/GenBank/DDBJ whole genome shotgun (WGS) entry which is preliminary data.</text>
</comment>
<feature type="compositionally biased region" description="Polar residues" evidence="2">
    <location>
        <begin position="48"/>
        <end position="59"/>
    </location>
</feature>
<protein>
    <submittedName>
        <fullName evidence="3">Protein ltv1</fullName>
    </submittedName>
</protein>
<feature type="compositionally biased region" description="Basic and acidic residues" evidence="2">
    <location>
        <begin position="360"/>
        <end position="372"/>
    </location>
</feature>